<dbReference type="GO" id="GO:0004519">
    <property type="term" value="F:endonuclease activity"/>
    <property type="evidence" value="ECO:0007669"/>
    <property type="project" value="UniProtKB-KW"/>
</dbReference>
<keyword evidence="3" id="KW-0378">Hydrolase</keyword>
<feature type="domain" description="Restriction endonuclease type II NgoFVII N-terminal" evidence="1">
    <location>
        <begin position="5"/>
        <end position="163"/>
    </location>
</feature>
<accession>A0A859DN14</accession>
<dbReference type="REBASE" id="397845">
    <property type="entry name" value="R2.Rba19010ORF1165P"/>
</dbReference>
<feature type="domain" description="Restriction endonuclease type II NgoFVII C-terminal B3-like DNA-binding" evidence="2">
    <location>
        <begin position="188"/>
        <end position="307"/>
    </location>
</feature>
<dbReference type="CDD" id="cd09117">
    <property type="entry name" value="PLDc_Bfil_DEXD_like"/>
    <property type="match status" value="1"/>
</dbReference>
<keyword evidence="3" id="KW-0255">Endonuclease</keyword>
<dbReference type="KEGG" id="clf:GJQ69_01160"/>
<evidence type="ECO:0000313" key="3">
    <source>
        <dbReference type="EMBL" id="QKN23218.1"/>
    </source>
</evidence>
<evidence type="ECO:0000313" key="4">
    <source>
        <dbReference type="Proteomes" id="UP000501316"/>
    </source>
</evidence>
<dbReference type="RefSeq" id="WP_174192747.1">
    <property type="nucleotide sequence ID" value="NZ_CP046051.1"/>
</dbReference>
<reference evidence="3 4" key="1">
    <citation type="submission" date="2019-11" db="EMBL/GenBank/DDBJ databases">
        <authorList>
            <person name="Ren C."/>
            <person name="Wang H."/>
            <person name="Xu Y."/>
        </authorList>
    </citation>
    <scope>NUCLEOTIDE SEQUENCE [LARGE SCALE GENOMIC DNA]</scope>
    <source>
        <strain evidence="3 4">LBM 19010</strain>
    </source>
</reference>
<keyword evidence="3" id="KW-0540">Nuclease</keyword>
<protein>
    <submittedName>
        <fullName evidence="3">NgoFVII family restriction endonuclease</fullName>
    </submittedName>
</protein>
<dbReference type="Pfam" id="PF20731">
    <property type="entry name" value="RE_NgoFVII_C"/>
    <property type="match status" value="1"/>
</dbReference>
<evidence type="ECO:0000259" key="2">
    <source>
        <dbReference type="Pfam" id="PF20731"/>
    </source>
</evidence>
<dbReference type="InterPro" id="IPR019065">
    <property type="entry name" value="RE_NgoFVII_N"/>
</dbReference>
<dbReference type="AlphaFoldDB" id="A0A859DN14"/>
<gene>
    <name evidence="3" type="ORF">GJQ69_01160</name>
</gene>
<organism evidence="3 4">
    <name type="scientific">Caproicibacterium lactatifermentans</name>
    <dbReference type="NCBI Taxonomy" id="2666138"/>
    <lineage>
        <taxon>Bacteria</taxon>
        <taxon>Bacillati</taxon>
        <taxon>Bacillota</taxon>
        <taxon>Clostridia</taxon>
        <taxon>Eubacteriales</taxon>
        <taxon>Oscillospiraceae</taxon>
        <taxon>Caproicibacterium</taxon>
    </lineage>
</organism>
<name>A0A859DN14_9FIRM</name>
<sequence length="316" mass="36030">MMQNDLTQKILFNPLHAEVNELYILSAYATPNMLSWYMKNIYHKTTVPIRINLVVGMVPFDNLSVSIHEGFQNIVSSELPHEISSIKCSYVIDKPAEHANLFIWCKDGHPVTAFTGSANFVQSSFVGRHRNELMDICNPAEAMSYYESVVPRTVYCNHAEIEEYIILRPTHPVLDLECNLVNGLDEYDSVVLSLITKSGEPGTRSGLNWGQRKGREPNQAYIPLPSRIAKSGFFPLEKRHFTAITDDRHQLTLRVEQQNNKAITTPVRNSDLGEYFRNRLGLANGAYVTRADLDQYGRTDVKFVKLDDETFYMDFS</sequence>
<dbReference type="EMBL" id="CP046051">
    <property type="protein sequence ID" value="QKN23218.1"/>
    <property type="molecule type" value="Genomic_DNA"/>
</dbReference>
<proteinExistence type="predicted"/>
<evidence type="ECO:0000259" key="1">
    <source>
        <dbReference type="Pfam" id="PF09565"/>
    </source>
</evidence>
<dbReference type="Proteomes" id="UP000501316">
    <property type="component" value="Chromosome"/>
</dbReference>
<dbReference type="Pfam" id="PF09565">
    <property type="entry name" value="RE_NgoFVII"/>
    <property type="match status" value="1"/>
</dbReference>
<dbReference type="InterPro" id="IPR048923">
    <property type="entry name" value="RE_NgoFVII_C"/>
</dbReference>
<dbReference type="Gene3D" id="3.30.870.10">
    <property type="entry name" value="Endonuclease Chain A"/>
    <property type="match status" value="1"/>
</dbReference>